<dbReference type="GO" id="GO:0016758">
    <property type="term" value="F:hexosyltransferase activity"/>
    <property type="evidence" value="ECO:0007669"/>
    <property type="project" value="TreeGrafter"/>
</dbReference>
<protein>
    <submittedName>
        <fullName evidence="3">N-acetylglucosaminyldiphosphoundecaprenol N-acetyl-beta-D-mannosaminyltransferase</fullName>
    </submittedName>
</protein>
<gene>
    <name evidence="3" type="ORF">BDD14_2890</name>
</gene>
<keyword evidence="4" id="KW-1185">Reference proteome</keyword>
<dbReference type="Proteomes" id="UP000292958">
    <property type="component" value="Unassembled WGS sequence"/>
</dbReference>
<dbReference type="EMBL" id="SHKW01000001">
    <property type="protein sequence ID" value="RZU41368.1"/>
    <property type="molecule type" value="Genomic_DNA"/>
</dbReference>
<proteinExistence type="predicted"/>
<dbReference type="CDD" id="cd06533">
    <property type="entry name" value="Glyco_transf_WecG_TagA"/>
    <property type="match status" value="1"/>
</dbReference>
<organism evidence="3 4">
    <name type="scientific">Edaphobacter modestus</name>
    <dbReference type="NCBI Taxonomy" id="388466"/>
    <lineage>
        <taxon>Bacteria</taxon>
        <taxon>Pseudomonadati</taxon>
        <taxon>Acidobacteriota</taxon>
        <taxon>Terriglobia</taxon>
        <taxon>Terriglobales</taxon>
        <taxon>Acidobacteriaceae</taxon>
        <taxon>Edaphobacter</taxon>
    </lineage>
</organism>
<reference evidence="3 4" key="1">
    <citation type="submission" date="2019-02" db="EMBL/GenBank/DDBJ databases">
        <title>Genomic Encyclopedia of Archaeal and Bacterial Type Strains, Phase II (KMG-II): from individual species to whole genera.</title>
        <authorList>
            <person name="Goeker M."/>
        </authorList>
    </citation>
    <scope>NUCLEOTIDE SEQUENCE [LARGE SCALE GENOMIC DNA]</scope>
    <source>
        <strain evidence="3 4">DSM 18101</strain>
    </source>
</reference>
<dbReference type="PANTHER" id="PTHR34136:SF1">
    <property type="entry name" value="UDP-N-ACETYL-D-MANNOSAMINURONIC ACID TRANSFERASE"/>
    <property type="match status" value="1"/>
</dbReference>
<keyword evidence="2 3" id="KW-0808">Transferase</keyword>
<name>A0A4Q7YUR7_9BACT</name>
<evidence type="ECO:0000313" key="4">
    <source>
        <dbReference type="Proteomes" id="UP000292958"/>
    </source>
</evidence>
<sequence length="338" mass="38047">MHGSGDSHPHTVLFNVWRSMTEHSQTMSISNGSNSQILYSHDGCGAPISDSAVDHEHVDVLGVKVSAVNMVRAVELADQWVMGGRAGYICVTGVHGVMEAQKDPGLLEILNHAVINTPDGMPMTWVGQVQGVSNMDRVFGPDFMLKMCELSLDRGYRHFLYGGRPGVAEKLKEALEVRLPGLQVVGTYTPPFRTLNEQEEETLFAQLRDSKPHILWVGMSTPKQERFMAQYVDRLQVPLLVGVGAAFDYHTGRIRDCSNWIKRAGLQWLHRLLQDPRRLWRRYLSNNPAFIWNISLQMLKLRRYPRDVERSCPTTQSNAEGVFDASLCQPNCNRDSSS</sequence>
<evidence type="ECO:0000256" key="2">
    <source>
        <dbReference type="ARBA" id="ARBA00022679"/>
    </source>
</evidence>
<evidence type="ECO:0000313" key="3">
    <source>
        <dbReference type="EMBL" id="RZU41368.1"/>
    </source>
</evidence>
<comment type="caution">
    <text evidence="3">The sequence shown here is derived from an EMBL/GenBank/DDBJ whole genome shotgun (WGS) entry which is preliminary data.</text>
</comment>
<dbReference type="Pfam" id="PF03808">
    <property type="entry name" value="Glyco_tran_WecG"/>
    <property type="match status" value="1"/>
</dbReference>
<keyword evidence="1" id="KW-0328">Glycosyltransferase</keyword>
<dbReference type="AlphaFoldDB" id="A0A4Q7YUR7"/>
<dbReference type="PANTHER" id="PTHR34136">
    <property type="match status" value="1"/>
</dbReference>
<dbReference type="NCBIfam" id="TIGR00696">
    <property type="entry name" value="wecG_tagA_cpsF"/>
    <property type="match status" value="1"/>
</dbReference>
<accession>A0A4Q7YUR7</accession>
<evidence type="ECO:0000256" key="1">
    <source>
        <dbReference type="ARBA" id="ARBA00022676"/>
    </source>
</evidence>
<dbReference type="InterPro" id="IPR004629">
    <property type="entry name" value="WecG_TagA_CpsF"/>
</dbReference>